<evidence type="ECO:0000313" key="2">
    <source>
        <dbReference type="Proteomes" id="UP001500418"/>
    </source>
</evidence>
<accession>A0ABP4C687</accession>
<reference evidence="2" key="1">
    <citation type="journal article" date="2019" name="Int. J. Syst. Evol. Microbiol.">
        <title>The Global Catalogue of Microorganisms (GCM) 10K type strain sequencing project: providing services to taxonomists for standard genome sequencing and annotation.</title>
        <authorList>
            <consortium name="The Broad Institute Genomics Platform"/>
            <consortium name="The Broad Institute Genome Sequencing Center for Infectious Disease"/>
            <person name="Wu L."/>
            <person name="Ma J."/>
        </authorList>
    </citation>
    <scope>NUCLEOTIDE SEQUENCE [LARGE SCALE GENOMIC DNA]</scope>
    <source>
        <strain evidence="2">JCM 11444</strain>
    </source>
</reference>
<dbReference type="Pfam" id="PF14137">
    <property type="entry name" value="DUF4304"/>
    <property type="match status" value="1"/>
</dbReference>
<sequence>MTVQSTVVRVIGEAVKPLGFQRHGHSWYRVTSNLYAVINVQKSRWDESCYVNIAFSPASQAENSWLPESKCQVRFRLDSLKSVTPEGLLLLGADSGRGVTEVEFRSSLAEKIGAPVALFMSGITGLGDLKDALGSAVPERVFVHREMRSLLDSTG</sequence>
<organism evidence="1 2">
    <name type="scientific">Streptomyces rhizosphaericus</name>
    <dbReference type="NCBI Taxonomy" id="114699"/>
    <lineage>
        <taxon>Bacteria</taxon>
        <taxon>Bacillati</taxon>
        <taxon>Actinomycetota</taxon>
        <taxon>Actinomycetes</taxon>
        <taxon>Kitasatosporales</taxon>
        <taxon>Streptomycetaceae</taxon>
        <taxon>Streptomyces</taxon>
        <taxon>Streptomyces violaceusniger group</taxon>
    </lineage>
</organism>
<comment type="caution">
    <text evidence="1">The sequence shown here is derived from an EMBL/GenBank/DDBJ whole genome shotgun (WGS) entry which is preliminary data.</text>
</comment>
<dbReference type="Proteomes" id="UP001500418">
    <property type="component" value="Unassembled WGS sequence"/>
</dbReference>
<name>A0ABP4C687_9ACTN</name>
<protein>
    <recommendedName>
        <fullName evidence="3">DUF4304 domain-containing protein</fullName>
    </recommendedName>
</protein>
<gene>
    <name evidence="1" type="ORF">GCM10009575_095380</name>
</gene>
<evidence type="ECO:0000313" key="1">
    <source>
        <dbReference type="EMBL" id="GAA0961248.1"/>
    </source>
</evidence>
<evidence type="ECO:0008006" key="3">
    <source>
        <dbReference type="Google" id="ProtNLM"/>
    </source>
</evidence>
<proteinExistence type="predicted"/>
<dbReference type="EMBL" id="BAAAID010000135">
    <property type="protein sequence ID" value="GAA0961248.1"/>
    <property type="molecule type" value="Genomic_DNA"/>
</dbReference>
<dbReference type="InterPro" id="IPR025412">
    <property type="entry name" value="DUF4304"/>
</dbReference>
<keyword evidence="2" id="KW-1185">Reference proteome</keyword>